<protein>
    <submittedName>
        <fullName evidence="1">Transcriptional regulator</fullName>
    </submittedName>
</protein>
<dbReference type="EMBL" id="JABFJW010000061">
    <property type="protein sequence ID" value="NOK09457.1"/>
    <property type="molecule type" value="Genomic_DNA"/>
</dbReference>
<dbReference type="InterPro" id="IPR036388">
    <property type="entry name" value="WH-like_DNA-bd_sf"/>
</dbReference>
<proteinExistence type="predicted"/>
<gene>
    <name evidence="1" type="ORF">HNS30_10485</name>
</gene>
<evidence type="ECO:0000313" key="1">
    <source>
        <dbReference type="EMBL" id="NOK09457.1"/>
    </source>
</evidence>
<sequence>VDYSLTPLGEEVAVHVEALTTWIEDNLPRVMTARTKAPARKKAS</sequence>
<dbReference type="Proteomes" id="UP000528460">
    <property type="component" value="Unassembled WGS sequence"/>
</dbReference>
<feature type="non-terminal residue" evidence="1">
    <location>
        <position position="1"/>
    </location>
</feature>
<dbReference type="AlphaFoldDB" id="A0A7Y4JSI6"/>
<reference evidence="1 2" key="1">
    <citation type="submission" date="2020-05" db="EMBL/GenBank/DDBJ databases">
        <authorList>
            <person name="Whitworth D."/>
        </authorList>
    </citation>
    <scope>NUCLEOTIDE SEQUENCE [LARGE SCALE GENOMIC DNA]</scope>
    <source>
        <strain evidence="1 2">CA046A</strain>
    </source>
</reference>
<organism evidence="1 2">
    <name type="scientific">Corallococcus exercitus</name>
    <dbReference type="NCBI Taxonomy" id="2316736"/>
    <lineage>
        <taxon>Bacteria</taxon>
        <taxon>Pseudomonadati</taxon>
        <taxon>Myxococcota</taxon>
        <taxon>Myxococcia</taxon>
        <taxon>Myxococcales</taxon>
        <taxon>Cystobacterineae</taxon>
        <taxon>Myxococcaceae</taxon>
        <taxon>Corallococcus</taxon>
    </lineage>
</organism>
<evidence type="ECO:0000313" key="2">
    <source>
        <dbReference type="Proteomes" id="UP000528460"/>
    </source>
</evidence>
<accession>A0A7Y4JSI6</accession>
<name>A0A7Y4JSI6_9BACT</name>
<dbReference type="Gene3D" id="1.10.10.10">
    <property type="entry name" value="Winged helix-like DNA-binding domain superfamily/Winged helix DNA-binding domain"/>
    <property type="match status" value="1"/>
</dbReference>
<comment type="caution">
    <text evidence="1">The sequence shown here is derived from an EMBL/GenBank/DDBJ whole genome shotgun (WGS) entry which is preliminary data.</text>
</comment>